<comment type="similarity">
    <text evidence="2 9">Belongs to the cytochrome P450 family.</text>
</comment>
<dbReference type="AlphaFoldDB" id="A0A6M1SPE5"/>
<comment type="cofactor">
    <cofactor evidence="1">
        <name>heme</name>
        <dbReference type="ChEBI" id="CHEBI:30413"/>
    </cofactor>
</comment>
<evidence type="ECO:0000256" key="7">
    <source>
        <dbReference type="ARBA" id="ARBA00023033"/>
    </source>
</evidence>
<evidence type="ECO:0000313" key="12">
    <source>
        <dbReference type="Proteomes" id="UP000474802"/>
    </source>
</evidence>
<comment type="function">
    <text evidence="8">Cytochromes P450 are a group of heme-thiolate monooxygenases. They oxidize a variety of structurally unrelated compounds, including steroids, fatty acids, and xenobiotics.</text>
</comment>
<dbReference type="InterPro" id="IPR017972">
    <property type="entry name" value="Cyt_P450_CS"/>
</dbReference>
<dbReference type="GO" id="GO:0005506">
    <property type="term" value="F:iron ion binding"/>
    <property type="evidence" value="ECO:0007669"/>
    <property type="project" value="InterPro"/>
</dbReference>
<evidence type="ECO:0000313" key="11">
    <source>
        <dbReference type="EMBL" id="NGP19078.1"/>
    </source>
</evidence>
<accession>A0A6M1SPE5</accession>
<protein>
    <submittedName>
        <fullName evidence="11">Cytochrome P450</fullName>
    </submittedName>
</protein>
<evidence type="ECO:0000256" key="6">
    <source>
        <dbReference type="ARBA" id="ARBA00023004"/>
    </source>
</evidence>
<dbReference type="SUPFAM" id="SSF48264">
    <property type="entry name" value="Cytochrome P450"/>
    <property type="match status" value="1"/>
</dbReference>
<gene>
    <name evidence="11" type="ORF">G5575_16790</name>
</gene>
<feature type="compositionally biased region" description="Basic and acidic residues" evidence="10">
    <location>
        <begin position="7"/>
        <end position="23"/>
    </location>
</feature>
<evidence type="ECO:0000256" key="4">
    <source>
        <dbReference type="ARBA" id="ARBA00022723"/>
    </source>
</evidence>
<dbReference type="InterPro" id="IPR001128">
    <property type="entry name" value="Cyt_P450"/>
</dbReference>
<dbReference type="Gene3D" id="1.10.630.10">
    <property type="entry name" value="Cytochrome P450"/>
    <property type="match status" value="1"/>
</dbReference>
<dbReference type="GO" id="GO:0020037">
    <property type="term" value="F:heme binding"/>
    <property type="evidence" value="ECO:0007669"/>
    <property type="project" value="InterPro"/>
</dbReference>
<comment type="caution">
    <text evidence="11">The sequence shown here is derived from an EMBL/GenBank/DDBJ whole genome shotgun (WGS) entry which is preliminary data.</text>
</comment>
<keyword evidence="4 9" id="KW-0479">Metal-binding</keyword>
<dbReference type="GO" id="GO:0016705">
    <property type="term" value="F:oxidoreductase activity, acting on paired donors, with incorporation or reduction of molecular oxygen"/>
    <property type="evidence" value="ECO:0007669"/>
    <property type="project" value="InterPro"/>
</dbReference>
<dbReference type="GO" id="GO:0004497">
    <property type="term" value="F:monooxygenase activity"/>
    <property type="evidence" value="ECO:0007669"/>
    <property type="project" value="UniProtKB-KW"/>
</dbReference>
<organism evidence="11 12">
    <name type="scientific">Devosia aurantiaca</name>
    <dbReference type="NCBI Taxonomy" id="2714858"/>
    <lineage>
        <taxon>Bacteria</taxon>
        <taxon>Pseudomonadati</taxon>
        <taxon>Pseudomonadota</taxon>
        <taxon>Alphaproteobacteria</taxon>
        <taxon>Hyphomicrobiales</taxon>
        <taxon>Devosiaceae</taxon>
        <taxon>Devosia</taxon>
    </lineage>
</organism>
<dbReference type="PANTHER" id="PTHR46696:SF1">
    <property type="entry name" value="CYTOCHROME P450 YJIB-RELATED"/>
    <property type="match status" value="1"/>
</dbReference>
<dbReference type="PROSITE" id="PS00086">
    <property type="entry name" value="CYTOCHROME_P450"/>
    <property type="match status" value="1"/>
</dbReference>
<reference evidence="11 12" key="2">
    <citation type="submission" date="2020-03" db="EMBL/GenBank/DDBJ databases">
        <title>Devosia chinhatensis sp. nov., isolated from a hexachlorocyclohexane (HCH) dump site in India.</title>
        <authorList>
            <person name="Kumar M."/>
            <person name="Lal R."/>
        </authorList>
    </citation>
    <scope>NUCLEOTIDE SEQUENCE [LARGE SCALE GENOMIC DNA]</scope>
    <source>
        <strain evidence="11 12">H239</strain>
    </source>
</reference>
<dbReference type="InterPro" id="IPR002397">
    <property type="entry name" value="Cyt_P450_B"/>
</dbReference>
<evidence type="ECO:0000256" key="3">
    <source>
        <dbReference type="ARBA" id="ARBA00022617"/>
    </source>
</evidence>
<dbReference type="CDD" id="cd20625">
    <property type="entry name" value="CYP164-like"/>
    <property type="match status" value="1"/>
</dbReference>
<evidence type="ECO:0000256" key="2">
    <source>
        <dbReference type="ARBA" id="ARBA00010617"/>
    </source>
</evidence>
<evidence type="ECO:0000256" key="5">
    <source>
        <dbReference type="ARBA" id="ARBA00023002"/>
    </source>
</evidence>
<keyword evidence="12" id="KW-1185">Reference proteome</keyword>
<evidence type="ECO:0000256" key="9">
    <source>
        <dbReference type="RuleBase" id="RU000461"/>
    </source>
</evidence>
<evidence type="ECO:0000256" key="1">
    <source>
        <dbReference type="ARBA" id="ARBA00001971"/>
    </source>
</evidence>
<keyword evidence="7 9" id="KW-0503">Monooxygenase</keyword>
<name>A0A6M1SPE5_9HYPH</name>
<reference evidence="11 12" key="1">
    <citation type="submission" date="2020-02" db="EMBL/GenBank/DDBJ databases">
        <authorList>
            <person name="Khan S.A."/>
            <person name="Jeon C.O."/>
            <person name="Chun B.H."/>
        </authorList>
    </citation>
    <scope>NUCLEOTIDE SEQUENCE [LARGE SCALE GENOMIC DNA]</scope>
    <source>
        <strain evidence="11 12">H239</strain>
    </source>
</reference>
<keyword evidence="3 9" id="KW-0349">Heme</keyword>
<keyword evidence="5 9" id="KW-0560">Oxidoreductase</keyword>
<feature type="region of interest" description="Disordered" evidence="10">
    <location>
        <begin position="1"/>
        <end position="27"/>
    </location>
</feature>
<dbReference type="Pfam" id="PF00067">
    <property type="entry name" value="p450"/>
    <property type="match status" value="2"/>
</dbReference>
<dbReference type="FunFam" id="1.10.630.10:FF:000018">
    <property type="entry name" value="Cytochrome P450 monooxygenase"/>
    <property type="match status" value="1"/>
</dbReference>
<dbReference type="EMBL" id="JAALFG010000004">
    <property type="protein sequence ID" value="NGP19078.1"/>
    <property type="molecule type" value="Genomic_DNA"/>
</dbReference>
<dbReference type="Proteomes" id="UP000474802">
    <property type="component" value="Unassembled WGS sequence"/>
</dbReference>
<dbReference type="PANTHER" id="PTHR46696">
    <property type="entry name" value="P450, PUTATIVE (EUROFUNG)-RELATED"/>
    <property type="match status" value="1"/>
</dbReference>
<proteinExistence type="inferred from homology"/>
<keyword evidence="6 9" id="KW-0408">Iron</keyword>
<evidence type="ECO:0000256" key="8">
    <source>
        <dbReference type="ARBA" id="ARBA00043906"/>
    </source>
</evidence>
<sequence length="428" mass="48026">MSGRCNQFEDHGRHHSSQADHRCPGPFRASAKPQDPVFFQNPYPFYAQQHASHPTFFWEEYGHWCFSDFRSVSALLRDKRLGREILHVATREEIGLPTPKPHTVDFDLTEQYSLLNLEPPAHTRLRTLVNRAFVSRQVEQLRPRIRQLAHDTIDGLEGEDSVDLIKAFAAPIPAIVIAEMIGLPAEAAPLLLQWSNRMVTMYMYGVTHETEIDANQAAADFTAYLREAIADRRKAPREDLLSHMLTSDRNGDVLSDDEVMSTAILLLNAGHEATVHTTGNGVKSILESGLNPAALFATPEQAEKTVEECLRFDAPLHLFTRYVLADTEIEGISLRKGDVVGLMLGAANRDPARFADANRFDPFRTDGANVSFGAGIHFCIGAPLARIELQEAMGVLFERLPKLRIVEPPRYGNVYHFHGLEKLMVGWR</sequence>
<dbReference type="InterPro" id="IPR036396">
    <property type="entry name" value="Cyt_P450_sf"/>
</dbReference>
<evidence type="ECO:0000256" key="10">
    <source>
        <dbReference type="SAM" id="MobiDB-lite"/>
    </source>
</evidence>
<dbReference type="PRINTS" id="PR00359">
    <property type="entry name" value="BP450"/>
</dbReference>